<evidence type="ECO:0000313" key="7">
    <source>
        <dbReference type="Proteomes" id="UP000295818"/>
    </source>
</evidence>
<dbReference type="Pfam" id="PF00440">
    <property type="entry name" value="TetR_N"/>
    <property type="match status" value="1"/>
</dbReference>
<dbReference type="Gene3D" id="1.10.357.10">
    <property type="entry name" value="Tetracycline Repressor, domain 2"/>
    <property type="match status" value="1"/>
</dbReference>
<protein>
    <submittedName>
        <fullName evidence="6">TetR family transcriptional regulator</fullName>
    </submittedName>
</protein>
<name>A0ABY2BF31_9ACTN</name>
<dbReference type="PANTHER" id="PTHR30055">
    <property type="entry name" value="HTH-TYPE TRANSCRIPTIONAL REGULATOR RUTR"/>
    <property type="match status" value="1"/>
</dbReference>
<dbReference type="RefSeq" id="WP_132192083.1">
    <property type="nucleotide sequence ID" value="NZ_SLWM01000013.1"/>
</dbReference>
<keyword evidence="1" id="KW-0805">Transcription regulation</keyword>
<keyword evidence="7" id="KW-1185">Reference proteome</keyword>
<evidence type="ECO:0000313" key="6">
    <source>
        <dbReference type="EMBL" id="TCO17848.1"/>
    </source>
</evidence>
<dbReference type="Proteomes" id="UP000295818">
    <property type="component" value="Unassembled WGS sequence"/>
</dbReference>
<dbReference type="SUPFAM" id="SSF46689">
    <property type="entry name" value="Homeodomain-like"/>
    <property type="match status" value="1"/>
</dbReference>
<dbReference type="SUPFAM" id="SSF48498">
    <property type="entry name" value="Tetracyclin repressor-like, C-terminal domain"/>
    <property type="match status" value="1"/>
</dbReference>
<feature type="domain" description="Tetracycline repressor TetR C-terminal" evidence="5">
    <location>
        <begin position="80"/>
        <end position="222"/>
    </location>
</feature>
<dbReference type="InterPro" id="IPR001647">
    <property type="entry name" value="HTH_TetR"/>
</dbReference>
<dbReference type="InterPro" id="IPR050109">
    <property type="entry name" value="HTH-type_TetR-like_transc_reg"/>
</dbReference>
<dbReference type="PANTHER" id="PTHR30055:SF151">
    <property type="entry name" value="TRANSCRIPTIONAL REGULATORY PROTEIN"/>
    <property type="match status" value="1"/>
</dbReference>
<evidence type="ECO:0000259" key="4">
    <source>
        <dbReference type="Pfam" id="PF00440"/>
    </source>
</evidence>
<evidence type="ECO:0000256" key="3">
    <source>
        <dbReference type="ARBA" id="ARBA00023163"/>
    </source>
</evidence>
<dbReference type="Pfam" id="PF02909">
    <property type="entry name" value="TetR_C_1"/>
    <property type="match status" value="1"/>
</dbReference>
<feature type="domain" description="HTH tetR-type" evidence="4">
    <location>
        <begin position="26"/>
        <end position="69"/>
    </location>
</feature>
<reference evidence="6 7" key="1">
    <citation type="journal article" date="2015" name="Stand. Genomic Sci.">
        <title>Genomic Encyclopedia of Bacterial and Archaeal Type Strains, Phase III: the genomes of soil and plant-associated and newly described type strains.</title>
        <authorList>
            <person name="Whitman W.B."/>
            <person name="Woyke T."/>
            <person name="Klenk H.P."/>
            <person name="Zhou Y."/>
            <person name="Lilburn T.G."/>
            <person name="Beck B.J."/>
            <person name="De Vos P."/>
            <person name="Vandamme P."/>
            <person name="Eisen J.A."/>
            <person name="Garrity G."/>
            <person name="Hugenholtz P."/>
            <person name="Kyrpides N.C."/>
        </authorList>
    </citation>
    <scope>NUCLEOTIDE SEQUENCE [LARGE SCALE GENOMIC DNA]</scope>
    <source>
        <strain evidence="6 7">VKM Ac-2538</strain>
    </source>
</reference>
<accession>A0ABY2BF31</accession>
<keyword evidence="3" id="KW-0804">Transcription</keyword>
<evidence type="ECO:0000259" key="5">
    <source>
        <dbReference type="Pfam" id="PF02909"/>
    </source>
</evidence>
<dbReference type="InterPro" id="IPR009057">
    <property type="entry name" value="Homeodomain-like_sf"/>
</dbReference>
<comment type="caution">
    <text evidence="6">The sequence shown here is derived from an EMBL/GenBank/DDBJ whole genome shotgun (WGS) entry which is preliminary data.</text>
</comment>
<sequence>MTDLLWGRQQPPSRGPKPAMTLDGIARAAIAIADAEGLDAVSMQRVAGELPFTKMALYRYVPGKAELVAVMTDLAMGLPPEHPERPWREALKTWALDLYAGFEMHPWLLLSTVGRRALGPNELTWMDRGVQALAGSGLNGGEQLDSLAVIAGHVRTIAQQSLTLPGGTTGTTEEDITATLTEVLSAQAERFPSLAAAMGTAAGSENQGLEFGLDRILDGIELLITARKG</sequence>
<dbReference type="InterPro" id="IPR036271">
    <property type="entry name" value="Tet_transcr_reg_TetR-rel_C_sf"/>
</dbReference>
<dbReference type="InterPro" id="IPR004111">
    <property type="entry name" value="Repressor_TetR_C"/>
</dbReference>
<organism evidence="6 7">
    <name type="scientific">Kribbella orskensis</name>
    <dbReference type="NCBI Taxonomy" id="2512216"/>
    <lineage>
        <taxon>Bacteria</taxon>
        <taxon>Bacillati</taxon>
        <taxon>Actinomycetota</taxon>
        <taxon>Actinomycetes</taxon>
        <taxon>Propionibacteriales</taxon>
        <taxon>Kribbellaceae</taxon>
        <taxon>Kribbella</taxon>
    </lineage>
</organism>
<evidence type="ECO:0000256" key="1">
    <source>
        <dbReference type="ARBA" id="ARBA00023015"/>
    </source>
</evidence>
<gene>
    <name evidence="6" type="ORF">EV644_11378</name>
</gene>
<evidence type="ECO:0000256" key="2">
    <source>
        <dbReference type="ARBA" id="ARBA00023125"/>
    </source>
</evidence>
<dbReference type="EMBL" id="SLWM01000013">
    <property type="protein sequence ID" value="TCO17848.1"/>
    <property type="molecule type" value="Genomic_DNA"/>
</dbReference>
<keyword evidence="2" id="KW-0238">DNA-binding</keyword>
<proteinExistence type="predicted"/>